<reference evidence="1" key="1">
    <citation type="submission" date="2021-02" db="EMBL/GenBank/DDBJ databases">
        <authorList>
            <person name="Bekaert M."/>
        </authorList>
    </citation>
    <scope>NUCLEOTIDE SEQUENCE</scope>
    <source>
        <strain evidence="1">IoA-00</strain>
    </source>
</reference>
<sequence length="126" mass="13969">MKERGVGVCVCNVVFIIKSINEGKGTKGMYPSFSTPNSTKVILKDDSTQVYPTLVSIIANSLVMKNATKKTNNMDYVQYSSVLYEHIFIGKGTSSSYLCVYMDGISIISFTLLLRGIRVLATYKFI</sequence>
<protein>
    <submittedName>
        <fullName evidence="1">(salmon louse) hypothetical protein</fullName>
    </submittedName>
</protein>
<dbReference type="Proteomes" id="UP000675881">
    <property type="component" value="Chromosome 7"/>
</dbReference>
<dbReference type="EMBL" id="HG994586">
    <property type="protein sequence ID" value="CAF3006590.1"/>
    <property type="molecule type" value="Genomic_DNA"/>
</dbReference>
<gene>
    <name evidence="1" type="ORF">LSAA_12621</name>
</gene>
<evidence type="ECO:0000313" key="2">
    <source>
        <dbReference type="Proteomes" id="UP000675881"/>
    </source>
</evidence>
<evidence type="ECO:0000313" key="1">
    <source>
        <dbReference type="EMBL" id="CAF3006590.1"/>
    </source>
</evidence>
<dbReference type="AlphaFoldDB" id="A0A7R8D2K9"/>
<keyword evidence="2" id="KW-1185">Reference proteome</keyword>
<accession>A0A7R8D2K9</accession>
<organism evidence="1 2">
    <name type="scientific">Lepeophtheirus salmonis</name>
    <name type="common">Salmon louse</name>
    <name type="synonym">Caligus salmonis</name>
    <dbReference type="NCBI Taxonomy" id="72036"/>
    <lineage>
        <taxon>Eukaryota</taxon>
        <taxon>Metazoa</taxon>
        <taxon>Ecdysozoa</taxon>
        <taxon>Arthropoda</taxon>
        <taxon>Crustacea</taxon>
        <taxon>Multicrustacea</taxon>
        <taxon>Hexanauplia</taxon>
        <taxon>Copepoda</taxon>
        <taxon>Siphonostomatoida</taxon>
        <taxon>Caligidae</taxon>
        <taxon>Lepeophtheirus</taxon>
    </lineage>
</organism>
<name>A0A7R8D2K9_LEPSM</name>
<proteinExistence type="predicted"/>